<gene>
    <name evidence="2" type="ORF">MJG50_20225</name>
</gene>
<keyword evidence="1" id="KW-0812">Transmembrane</keyword>
<evidence type="ECO:0000313" key="2">
    <source>
        <dbReference type="EMBL" id="MCH1627669.1"/>
    </source>
</evidence>
<name>A0AAW5EFR2_9BACI</name>
<dbReference type="RefSeq" id="WP_240257589.1">
    <property type="nucleotide sequence ID" value="NZ_JAKTTI010000049.1"/>
</dbReference>
<dbReference type="EMBL" id="JAKTTI010000049">
    <property type="protein sequence ID" value="MCH1627669.1"/>
    <property type="molecule type" value="Genomic_DNA"/>
</dbReference>
<feature type="transmembrane region" description="Helical" evidence="1">
    <location>
        <begin position="38"/>
        <end position="61"/>
    </location>
</feature>
<evidence type="ECO:0000313" key="3">
    <source>
        <dbReference type="Proteomes" id="UP001431131"/>
    </source>
</evidence>
<feature type="transmembrane region" description="Helical" evidence="1">
    <location>
        <begin position="128"/>
        <end position="155"/>
    </location>
</feature>
<evidence type="ECO:0000256" key="1">
    <source>
        <dbReference type="SAM" id="Phobius"/>
    </source>
</evidence>
<dbReference type="AlphaFoldDB" id="A0AAW5EFR2"/>
<feature type="transmembrane region" description="Helical" evidence="1">
    <location>
        <begin position="12"/>
        <end position="32"/>
    </location>
</feature>
<accession>A0AAW5EFR2</accession>
<keyword evidence="3" id="KW-1185">Reference proteome</keyword>
<feature type="transmembrane region" description="Helical" evidence="1">
    <location>
        <begin position="167"/>
        <end position="184"/>
    </location>
</feature>
<dbReference type="Proteomes" id="UP001431131">
    <property type="component" value="Unassembled WGS sequence"/>
</dbReference>
<feature type="transmembrane region" description="Helical" evidence="1">
    <location>
        <begin position="81"/>
        <end position="108"/>
    </location>
</feature>
<sequence length="254" mass="29292">MLIKEFYLNRSKLIIDLGIITVLIMTVYLISLKTDSTIGMIIFVIFMVPMHVFYIPLFLFYSLHAETKQHQIWLYNPNSPLLLFLPKFTIALLGMLESLLITGVFSLYVIQVAKKEFELPKELLGDLIVPTSMIVGGSLVFTSIYLGIVAMFFWSLFQVIKKYFKKLTWVAIIACFGFVSWILYEFEKTGFFSKLTNWGKVKSPLLDSYSVSVSNSQLFIDSGQLVFGYILYEIILAVIMIFLSKWMIDRKVEV</sequence>
<protein>
    <submittedName>
        <fullName evidence="2">Uncharacterized protein</fullName>
    </submittedName>
</protein>
<organism evidence="2 3">
    <name type="scientific">Fredinandcohnia quinoae</name>
    <dbReference type="NCBI Taxonomy" id="2918902"/>
    <lineage>
        <taxon>Bacteria</taxon>
        <taxon>Bacillati</taxon>
        <taxon>Bacillota</taxon>
        <taxon>Bacilli</taxon>
        <taxon>Bacillales</taxon>
        <taxon>Bacillaceae</taxon>
        <taxon>Fredinandcohnia</taxon>
    </lineage>
</organism>
<feature type="transmembrane region" description="Helical" evidence="1">
    <location>
        <begin position="226"/>
        <end position="248"/>
    </location>
</feature>
<comment type="caution">
    <text evidence="2">The sequence shown here is derived from an EMBL/GenBank/DDBJ whole genome shotgun (WGS) entry which is preliminary data.</text>
</comment>
<reference evidence="2" key="1">
    <citation type="submission" date="2022-02" db="EMBL/GenBank/DDBJ databases">
        <title>Fredinandcohnia quinoae sp. nov. isolated from Chenopodium quinoa seeds.</title>
        <authorList>
            <person name="Saati-Santamaria Z."/>
            <person name="Flores-Felix J.D."/>
            <person name="Igual J.M."/>
            <person name="Velazquez E."/>
            <person name="Garcia-Fraile P."/>
            <person name="Martinez-Molina E."/>
        </authorList>
    </citation>
    <scope>NUCLEOTIDE SEQUENCE</scope>
    <source>
        <strain evidence="2">SECRCQ15</strain>
    </source>
</reference>
<keyword evidence="1" id="KW-0472">Membrane</keyword>
<proteinExistence type="predicted"/>
<keyword evidence="1" id="KW-1133">Transmembrane helix</keyword>